<dbReference type="GO" id="GO:0022627">
    <property type="term" value="C:cytosolic small ribosomal subunit"/>
    <property type="evidence" value="ECO:0007669"/>
    <property type="project" value="TreeGrafter"/>
</dbReference>
<comment type="similarity">
    <text evidence="1">Belongs to the bacterial ribosomal protein bS1 family.</text>
</comment>
<evidence type="ECO:0000256" key="1">
    <source>
        <dbReference type="ARBA" id="ARBA00006767"/>
    </source>
</evidence>
<dbReference type="CDD" id="cd05687">
    <property type="entry name" value="S1_RPS1_repeat_ec1_hs1"/>
    <property type="match status" value="1"/>
</dbReference>
<dbReference type="AlphaFoldDB" id="A0A378F782"/>
<keyword evidence="3" id="KW-0687">Ribonucleoprotein</keyword>
<dbReference type="Pfam" id="PF00575">
    <property type="entry name" value="S1"/>
    <property type="match status" value="2"/>
</dbReference>
<dbReference type="GO" id="GO:0003735">
    <property type="term" value="F:structural constituent of ribosome"/>
    <property type="evidence" value="ECO:0007669"/>
    <property type="project" value="TreeGrafter"/>
</dbReference>
<dbReference type="SUPFAM" id="SSF50249">
    <property type="entry name" value="Nucleic acid-binding proteins"/>
    <property type="match status" value="2"/>
</dbReference>
<dbReference type="FunFam" id="2.40.50.140:FF:000021">
    <property type="entry name" value="30S ribosomal protein S1"/>
    <property type="match status" value="1"/>
</dbReference>
<dbReference type="EMBL" id="UGNC01000004">
    <property type="protein sequence ID" value="STW40135.1"/>
    <property type="molecule type" value="Genomic_DNA"/>
</dbReference>
<dbReference type="SMART" id="SM00316">
    <property type="entry name" value="S1"/>
    <property type="match status" value="2"/>
</dbReference>
<dbReference type="GO" id="GO:0003729">
    <property type="term" value="F:mRNA binding"/>
    <property type="evidence" value="ECO:0007669"/>
    <property type="project" value="TreeGrafter"/>
</dbReference>
<evidence type="ECO:0000313" key="7">
    <source>
        <dbReference type="Proteomes" id="UP000255167"/>
    </source>
</evidence>
<dbReference type="Gene3D" id="2.40.50.140">
    <property type="entry name" value="Nucleic acid-binding proteins"/>
    <property type="match status" value="2"/>
</dbReference>
<dbReference type="InterPro" id="IPR050437">
    <property type="entry name" value="Ribos_protein_bS1-like"/>
</dbReference>
<sequence>MTESFAQLFEESLKEIETRPGSIVRGVVVAIDKDVVLVDAGLKSESAIPAEQFKNAQGELEIQVGDEVDVALDAVEDASVKLCCPVRKLNVTKLGSRWKKLTKTLKLFTGVINGKVKGGFTVELNGIRAFLPGSLVDVRPVRDTLHLEGKELEFKVIKLDQKRNNVVVSRRAVIGIRKQRRARSAAGKPAGRHGSQRYR</sequence>
<dbReference type="PANTHER" id="PTHR10724:SF7">
    <property type="entry name" value="SMALL RIBOSOMAL SUBUNIT PROTEIN BS1C"/>
    <property type="match status" value="1"/>
</dbReference>
<dbReference type="PROSITE" id="PS50126">
    <property type="entry name" value="S1"/>
    <property type="match status" value="2"/>
</dbReference>
<protein>
    <submittedName>
        <fullName evidence="6">30S ribosomal protein S1</fullName>
    </submittedName>
</protein>
<organism evidence="6 7">
    <name type="scientific">Klebsiella pneumoniae</name>
    <dbReference type="NCBI Taxonomy" id="573"/>
    <lineage>
        <taxon>Bacteria</taxon>
        <taxon>Pseudomonadati</taxon>
        <taxon>Pseudomonadota</taxon>
        <taxon>Gammaproteobacteria</taxon>
        <taxon>Enterobacterales</taxon>
        <taxon>Enterobacteriaceae</taxon>
        <taxon>Klebsiella/Raoultella group</taxon>
        <taxon>Klebsiella</taxon>
        <taxon>Klebsiella pneumoniae complex</taxon>
    </lineage>
</organism>
<feature type="domain" description="S1 motif" evidence="5">
    <location>
        <begin position="105"/>
        <end position="171"/>
    </location>
</feature>
<evidence type="ECO:0000256" key="4">
    <source>
        <dbReference type="SAM" id="MobiDB-lite"/>
    </source>
</evidence>
<dbReference type="Proteomes" id="UP000255167">
    <property type="component" value="Unassembled WGS sequence"/>
</dbReference>
<evidence type="ECO:0000256" key="3">
    <source>
        <dbReference type="ARBA" id="ARBA00023274"/>
    </source>
</evidence>
<dbReference type="GO" id="GO:0006412">
    <property type="term" value="P:translation"/>
    <property type="evidence" value="ECO:0007669"/>
    <property type="project" value="TreeGrafter"/>
</dbReference>
<dbReference type="InterPro" id="IPR003029">
    <property type="entry name" value="S1_domain"/>
</dbReference>
<feature type="region of interest" description="Disordered" evidence="4">
    <location>
        <begin position="179"/>
        <end position="199"/>
    </location>
</feature>
<feature type="domain" description="S1 motif" evidence="5">
    <location>
        <begin position="21"/>
        <end position="87"/>
    </location>
</feature>
<dbReference type="PRINTS" id="PR00681">
    <property type="entry name" value="RIBOSOMALS1"/>
</dbReference>
<dbReference type="PANTHER" id="PTHR10724">
    <property type="entry name" value="30S RIBOSOMAL PROTEIN S1"/>
    <property type="match status" value="1"/>
</dbReference>
<name>A0A378F782_KLEPN</name>
<dbReference type="CDD" id="cd04465">
    <property type="entry name" value="S1_RPS1_repeat_ec2_hs2"/>
    <property type="match status" value="1"/>
</dbReference>
<gene>
    <name evidence="6" type="primary">rpsA_2</name>
    <name evidence="6" type="ORF">NCTC9617_01670</name>
</gene>
<reference evidence="6 7" key="1">
    <citation type="submission" date="2018-06" db="EMBL/GenBank/DDBJ databases">
        <authorList>
            <consortium name="Pathogen Informatics"/>
            <person name="Doyle S."/>
        </authorList>
    </citation>
    <scope>NUCLEOTIDE SEQUENCE [LARGE SCALE GENOMIC DNA]</scope>
    <source>
        <strain evidence="6 7">NCTC9617</strain>
    </source>
</reference>
<feature type="compositionally biased region" description="Basic residues" evidence="4">
    <location>
        <begin position="190"/>
        <end position="199"/>
    </location>
</feature>
<proteinExistence type="inferred from homology"/>
<accession>A0A378F782</accession>
<evidence type="ECO:0000256" key="2">
    <source>
        <dbReference type="ARBA" id="ARBA00022980"/>
    </source>
</evidence>
<evidence type="ECO:0000313" key="6">
    <source>
        <dbReference type="EMBL" id="STW40135.1"/>
    </source>
</evidence>
<dbReference type="InterPro" id="IPR012340">
    <property type="entry name" value="NA-bd_OB-fold"/>
</dbReference>
<keyword evidence="2 6" id="KW-0689">Ribosomal protein</keyword>
<dbReference type="InterPro" id="IPR035104">
    <property type="entry name" value="Ribosomal_protein_S1-like"/>
</dbReference>
<evidence type="ECO:0000259" key="5">
    <source>
        <dbReference type="PROSITE" id="PS50126"/>
    </source>
</evidence>